<dbReference type="InterPro" id="IPR017441">
    <property type="entry name" value="Protein_kinase_ATP_BS"/>
</dbReference>
<dbReference type="SMART" id="SM00220">
    <property type="entry name" value="S_TKc"/>
    <property type="match status" value="1"/>
</dbReference>
<comment type="catalytic activity">
    <reaction evidence="14">
        <text>[DNA-directed RNA polymerase] + ATP = phospho-[DNA-directed RNA polymerase] + ADP + H(+)</text>
        <dbReference type="Rhea" id="RHEA:10216"/>
        <dbReference type="Rhea" id="RHEA-COMP:11321"/>
        <dbReference type="Rhea" id="RHEA-COMP:11322"/>
        <dbReference type="ChEBI" id="CHEBI:15378"/>
        <dbReference type="ChEBI" id="CHEBI:30616"/>
        <dbReference type="ChEBI" id="CHEBI:43176"/>
        <dbReference type="ChEBI" id="CHEBI:68546"/>
        <dbReference type="ChEBI" id="CHEBI:456216"/>
        <dbReference type="EC" id="2.7.11.23"/>
    </reaction>
</comment>
<dbReference type="EC" id="2.7.11.23" evidence="3"/>
<dbReference type="EMBL" id="JH993935">
    <property type="protein sequence ID" value="ELQ75670.1"/>
    <property type="molecule type" value="Genomic_DNA"/>
</dbReference>
<dbReference type="EC" id="2.7.11.22" evidence="4"/>
<evidence type="ECO:0000256" key="9">
    <source>
        <dbReference type="ARBA" id="ARBA00022840"/>
    </source>
</evidence>
<dbReference type="HOGENOM" id="CLU_000288_181_1_1"/>
<evidence type="ECO:0000313" key="19">
    <source>
        <dbReference type="Proteomes" id="UP000011185"/>
    </source>
</evidence>
<evidence type="ECO:0000256" key="13">
    <source>
        <dbReference type="ARBA" id="ARBA00048367"/>
    </source>
</evidence>
<organism evidence="18 19">
    <name type="scientific">Trachipleistophora hominis</name>
    <name type="common">Microsporidian parasite</name>
    <dbReference type="NCBI Taxonomy" id="72359"/>
    <lineage>
        <taxon>Eukaryota</taxon>
        <taxon>Fungi</taxon>
        <taxon>Fungi incertae sedis</taxon>
        <taxon>Microsporidia</taxon>
        <taxon>Pleistophoridae</taxon>
        <taxon>Trachipleistophora</taxon>
    </lineage>
</organism>
<evidence type="ECO:0000256" key="15">
    <source>
        <dbReference type="PROSITE-ProRule" id="PRU10141"/>
    </source>
</evidence>
<dbReference type="Gene3D" id="1.10.510.10">
    <property type="entry name" value="Transferase(Phosphotransferase) domain 1"/>
    <property type="match status" value="1"/>
</dbReference>
<dbReference type="InterPro" id="IPR000719">
    <property type="entry name" value="Prot_kinase_dom"/>
</dbReference>
<dbReference type="PROSITE" id="PS00108">
    <property type="entry name" value="PROTEIN_KINASE_ST"/>
    <property type="match status" value="1"/>
</dbReference>
<evidence type="ECO:0000313" key="18">
    <source>
        <dbReference type="EMBL" id="ELQ75670.1"/>
    </source>
</evidence>
<evidence type="ECO:0000256" key="5">
    <source>
        <dbReference type="ARBA" id="ARBA00022527"/>
    </source>
</evidence>
<dbReference type="AlphaFoldDB" id="L7JWK8"/>
<dbReference type="InterPro" id="IPR008271">
    <property type="entry name" value="Ser/Thr_kinase_AS"/>
</dbReference>
<gene>
    <name evidence="18" type="ORF">THOM_1342</name>
</gene>
<evidence type="ECO:0000256" key="10">
    <source>
        <dbReference type="ARBA" id="ARBA00023242"/>
    </source>
</evidence>
<dbReference type="Gene3D" id="3.30.200.20">
    <property type="entry name" value="Phosphorylase Kinase, domain 1"/>
    <property type="match status" value="1"/>
</dbReference>
<dbReference type="VEuPathDB" id="MicrosporidiaDB:THOM_1342"/>
<keyword evidence="19" id="KW-1185">Reference proteome</keyword>
<dbReference type="PROSITE" id="PS50011">
    <property type="entry name" value="PROTEIN_KINASE_DOM"/>
    <property type="match status" value="1"/>
</dbReference>
<evidence type="ECO:0000256" key="8">
    <source>
        <dbReference type="ARBA" id="ARBA00022777"/>
    </source>
</evidence>
<evidence type="ECO:0000256" key="2">
    <source>
        <dbReference type="ARBA" id="ARBA00006485"/>
    </source>
</evidence>
<keyword evidence="8 18" id="KW-0418">Kinase</keyword>
<dbReference type="FunFam" id="1.10.510.10:FF:000624">
    <property type="entry name" value="Mitogen-activated protein kinase"/>
    <property type="match status" value="1"/>
</dbReference>
<comment type="similarity">
    <text evidence="2">Belongs to the protein kinase superfamily. CMGC Ser/Thr protein kinase family. CDC2/CDKX subfamily.</text>
</comment>
<evidence type="ECO:0000256" key="6">
    <source>
        <dbReference type="ARBA" id="ARBA00022679"/>
    </source>
</evidence>
<keyword evidence="5 16" id="KW-0723">Serine/threonine-protein kinase</keyword>
<evidence type="ECO:0000256" key="1">
    <source>
        <dbReference type="ARBA" id="ARBA00004123"/>
    </source>
</evidence>
<comment type="subcellular location">
    <subcellularLocation>
        <location evidence="1">Nucleus</location>
    </subcellularLocation>
</comment>
<dbReference type="GO" id="GO:0016592">
    <property type="term" value="C:mediator complex"/>
    <property type="evidence" value="ECO:0007669"/>
    <property type="project" value="TreeGrafter"/>
</dbReference>
<evidence type="ECO:0000256" key="3">
    <source>
        <dbReference type="ARBA" id="ARBA00012409"/>
    </source>
</evidence>
<feature type="domain" description="Protein kinase" evidence="17">
    <location>
        <begin position="23"/>
        <end position="297"/>
    </location>
</feature>
<proteinExistence type="inferred from homology"/>
<comment type="catalytic activity">
    <reaction evidence="12">
        <text>L-threonyl-[protein] + ATP = O-phospho-L-threonyl-[protein] + ADP + H(+)</text>
        <dbReference type="Rhea" id="RHEA:46608"/>
        <dbReference type="Rhea" id="RHEA-COMP:11060"/>
        <dbReference type="Rhea" id="RHEA-COMP:11605"/>
        <dbReference type="ChEBI" id="CHEBI:15378"/>
        <dbReference type="ChEBI" id="CHEBI:30013"/>
        <dbReference type="ChEBI" id="CHEBI:30616"/>
        <dbReference type="ChEBI" id="CHEBI:61977"/>
        <dbReference type="ChEBI" id="CHEBI:456216"/>
        <dbReference type="EC" id="2.7.11.22"/>
    </reaction>
</comment>
<comment type="catalytic activity">
    <reaction evidence="13">
        <text>L-seryl-[protein] + ATP = O-phospho-L-seryl-[protein] + ADP + H(+)</text>
        <dbReference type="Rhea" id="RHEA:17989"/>
        <dbReference type="Rhea" id="RHEA-COMP:9863"/>
        <dbReference type="Rhea" id="RHEA-COMP:11604"/>
        <dbReference type="ChEBI" id="CHEBI:15378"/>
        <dbReference type="ChEBI" id="CHEBI:29999"/>
        <dbReference type="ChEBI" id="CHEBI:30616"/>
        <dbReference type="ChEBI" id="CHEBI:83421"/>
        <dbReference type="ChEBI" id="CHEBI:456216"/>
        <dbReference type="EC" id="2.7.11.22"/>
    </reaction>
</comment>
<dbReference type="SUPFAM" id="SSF56112">
    <property type="entry name" value="Protein kinase-like (PK-like)"/>
    <property type="match status" value="1"/>
</dbReference>
<protein>
    <recommendedName>
        <fullName evidence="11">Cyclin-dependent kinase 8</fullName>
        <ecNumber evidence="4">2.7.11.22</ecNumber>
        <ecNumber evidence="3">2.7.11.23</ecNumber>
    </recommendedName>
</protein>
<dbReference type="PROSITE" id="PS00107">
    <property type="entry name" value="PROTEIN_KINASE_ATP"/>
    <property type="match status" value="1"/>
</dbReference>
<feature type="binding site" evidence="15">
    <location>
        <position position="50"/>
    </location>
    <ligand>
        <name>ATP</name>
        <dbReference type="ChEBI" id="CHEBI:30616"/>
    </ligand>
</feature>
<dbReference type="OrthoDB" id="28397at2759"/>
<dbReference type="GO" id="GO:0005524">
    <property type="term" value="F:ATP binding"/>
    <property type="evidence" value="ECO:0007669"/>
    <property type="project" value="UniProtKB-UniRule"/>
</dbReference>
<sequence length="317" mass="36762">MQGPTMDTSGDEIETELRLPHAYKLIRKIGEGTYGTVYLCEFNSQRYALKKIRNISGGDGLPLVVVREIKILKMVDHPNIIKLVDIKVVESECNNLLGKAVFLVFYYVENDLLQLTMNKQFNENEIRKIIGQILQGVKFLHSNNIMHRDLKTNNILIDRNLDVKIADFGLSKHIKNGDSAYFDDNDIVDETYTSNNLTTNVVTLWYRAPEILLDENYSYKIDIWSIGCILMEVTLNRNVMKGRNENDQLKKIKHVLARLGGYFAGRSRNLYELGNGLLAYFEEERFCAKEALECRFFKEEEQKEIKKHNNVRKKQIN</sequence>
<keyword evidence="7 15" id="KW-0547">Nucleotide-binding</keyword>
<dbReference type="GO" id="GO:0008353">
    <property type="term" value="F:RNA polymerase II CTD heptapeptide repeat kinase activity"/>
    <property type="evidence" value="ECO:0007669"/>
    <property type="project" value="UniProtKB-EC"/>
</dbReference>
<name>L7JWK8_TRAHO</name>
<keyword evidence="10" id="KW-0539">Nucleus</keyword>
<dbReference type="STRING" id="72359.L7JWK8"/>
<dbReference type="InterPro" id="IPR050108">
    <property type="entry name" value="CDK"/>
</dbReference>
<reference evidence="18 19" key="1">
    <citation type="journal article" date="2012" name="PLoS Pathog.">
        <title>The genome of the obligate intracellular parasite Trachipleistophora hominis: new insights into microsporidian genome dynamics and reductive evolution.</title>
        <authorList>
            <person name="Heinz E."/>
            <person name="Williams T.A."/>
            <person name="Nakjang S."/>
            <person name="Noel C.J."/>
            <person name="Swan D.C."/>
            <person name="Goldberg A.V."/>
            <person name="Harris S.R."/>
            <person name="Weinmaier T."/>
            <person name="Markert S."/>
            <person name="Becher D."/>
            <person name="Bernhardt J."/>
            <person name="Dagan T."/>
            <person name="Hacker C."/>
            <person name="Lucocq J.M."/>
            <person name="Schweder T."/>
            <person name="Rattei T."/>
            <person name="Hall N."/>
            <person name="Hirt R.P."/>
            <person name="Embley T.M."/>
        </authorList>
    </citation>
    <scope>NUCLEOTIDE SEQUENCE [LARGE SCALE GENOMIC DNA]</scope>
</reference>
<evidence type="ECO:0000259" key="17">
    <source>
        <dbReference type="PROSITE" id="PS50011"/>
    </source>
</evidence>
<dbReference type="InterPro" id="IPR011009">
    <property type="entry name" value="Kinase-like_dom_sf"/>
</dbReference>
<evidence type="ECO:0000256" key="16">
    <source>
        <dbReference type="RuleBase" id="RU000304"/>
    </source>
</evidence>
<evidence type="ECO:0000256" key="14">
    <source>
        <dbReference type="ARBA" id="ARBA00049280"/>
    </source>
</evidence>
<dbReference type="InParanoid" id="L7JWK8"/>
<dbReference type="PANTHER" id="PTHR24056">
    <property type="entry name" value="CELL DIVISION PROTEIN KINASE"/>
    <property type="match status" value="1"/>
</dbReference>
<evidence type="ECO:0000256" key="4">
    <source>
        <dbReference type="ARBA" id="ARBA00012425"/>
    </source>
</evidence>
<dbReference type="GO" id="GO:0004693">
    <property type="term" value="F:cyclin-dependent protein serine/threonine kinase activity"/>
    <property type="evidence" value="ECO:0007669"/>
    <property type="project" value="UniProtKB-EC"/>
</dbReference>
<dbReference type="Pfam" id="PF00069">
    <property type="entry name" value="Pkinase"/>
    <property type="match status" value="1"/>
</dbReference>
<dbReference type="OMA" id="IMDYCTS"/>
<evidence type="ECO:0000256" key="12">
    <source>
        <dbReference type="ARBA" id="ARBA00047811"/>
    </source>
</evidence>
<evidence type="ECO:0000256" key="11">
    <source>
        <dbReference type="ARBA" id="ARBA00041823"/>
    </source>
</evidence>
<accession>L7JWK8</accession>
<keyword evidence="6 18" id="KW-0808">Transferase</keyword>
<keyword evidence="9 15" id="KW-0067">ATP-binding</keyword>
<dbReference type="GO" id="GO:0106310">
    <property type="term" value="F:protein serine kinase activity"/>
    <property type="evidence" value="ECO:0007669"/>
    <property type="project" value="RHEA"/>
</dbReference>
<evidence type="ECO:0000256" key="7">
    <source>
        <dbReference type="ARBA" id="ARBA00022741"/>
    </source>
</evidence>
<dbReference type="Proteomes" id="UP000011185">
    <property type="component" value="Unassembled WGS sequence"/>
</dbReference>
<dbReference type="PANTHER" id="PTHR24056:SF495">
    <property type="entry name" value="CYCLIN-DEPENDENT KINASE 8-RELATED"/>
    <property type="match status" value="1"/>
</dbReference>